<evidence type="ECO:0000256" key="1">
    <source>
        <dbReference type="SAM" id="Phobius"/>
    </source>
</evidence>
<feature type="transmembrane region" description="Helical" evidence="1">
    <location>
        <begin position="102"/>
        <end position="122"/>
    </location>
</feature>
<keyword evidence="1" id="KW-1133">Transmembrane helix</keyword>
<evidence type="ECO:0000259" key="2">
    <source>
        <dbReference type="Pfam" id="PF00534"/>
    </source>
</evidence>
<name>A0ABP8E6W9_9FLAO</name>
<evidence type="ECO:0000313" key="4">
    <source>
        <dbReference type="Proteomes" id="UP001500027"/>
    </source>
</evidence>
<sequence>MKKGLTIISHTEHYKDTDGNIVGLVSTVTEINHLLEVFDEIYHVAMLHEGKAPPNTILYTSNKIKFIPIKALGGKGLKNKLELIISIPSVIGKVRKALKRTYYFQFRAPTGIGVFVIPYLLLSSKKGWFKYAGNWQQHHGPLAYQFQRWLLKKSNSLVTINGVWEGQPEHCKSFENPCLTSDELKAGERCISTKKFNKTSINFCFVGRLEDAKGVNLLMNAFLKLDKNNKVKIGQIHIVGKGSKMNHYKSLSDGSGLTFIFHNTLSRKEVHAIYKVSNAIILPSASEGFPKVVAEAMNYGCLPIVSNVSSIGQYVKDRKNGLLLNAISEEGLTEKLMELLDFTEEDYFKMIESSEHKLYKFTYEYYNNRIKNFILS</sequence>
<evidence type="ECO:0000313" key="3">
    <source>
        <dbReference type="EMBL" id="GAA4267980.1"/>
    </source>
</evidence>
<keyword evidence="4" id="KW-1185">Reference proteome</keyword>
<dbReference type="PANTHER" id="PTHR12526">
    <property type="entry name" value="GLYCOSYLTRANSFERASE"/>
    <property type="match status" value="1"/>
</dbReference>
<comment type="caution">
    <text evidence="3">The sequence shown here is derived from an EMBL/GenBank/DDBJ whole genome shotgun (WGS) entry which is preliminary data.</text>
</comment>
<dbReference type="CDD" id="cd03801">
    <property type="entry name" value="GT4_PimA-like"/>
    <property type="match status" value="1"/>
</dbReference>
<dbReference type="InterPro" id="IPR001296">
    <property type="entry name" value="Glyco_trans_1"/>
</dbReference>
<keyword evidence="1" id="KW-0812">Transmembrane</keyword>
<accession>A0ABP8E6W9</accession>
<dbReference type="SUPFAM" id="SSF53756">
    <property type="entry name" value="UDP-Glycosyltransferase/glycogen phosphorylase"/>
    <property type="match status" value="1"/>
</dbReference>
<dbReference type="Proteomes" id="UP001500027">
    <property type="component" value="Unassembled WGS sequence"/>
</dbReference>
<dbReference type="RefSeq" id="WP_139002025.1">
    <property type="nucleotide sequence ID" value="NZ_BAABAV010000001.1"/>
</dbReference>
<dbReference type="Gene3D" id="3.40.50.2000">
    <property type="entry name" value="Glycogen Phosphorylase B"/>
    <property type="match status" value="1"/>
</dbReference>
<protein>
    <recommendedName>
        <fullName evidence="2">Glycosyl transferase family 1 domain-containing protein</fullName>
    </recommendedName>
</protein>
<dbReference type="PANTHER" id="PTHR12526:SF637">
    <property type="entry name" value="GLYCOSYLTRANSFERASE EPSF-RELATED"/>
    <property type="match status" value="1"/>
</dbReference>
<proteinExistence type="predicted"/>
<reference evidence="4" key="1">
    <citation type="journal article" date="2019" name="Int. J. Syst. Evol. Microbiol.">
        <title>The Global Catalogue of Microorganisms (GCM) 10K type strain sequencing project: providing services to taxonomists for standard genome sequencing and annotation.</title>
        <authorList>
            <consortium name="The Broad Institute Genomics Platform"/>
            <consortium name="The Broad Institute Genome Sequencing Center for Infectious Disease"/>
            <person name="Wu L."/>
            <person name="Ma J."/>
        </authorList>
    </citation>
    <scope>NUCLEOTIDE SEQUENCE [LARGE SCALE GENOMIC DNA]</scope>
    <source>
        <strain evidence="4">JCM 17452</strain>
    </source>
</reference>
<dbReference type="Pfam" id="PF00534">
    <property type="entry name" value="Glycos_transf_1"/>
    <property type="match status" value="1"/>
</dbReference>
<dbReference type="EMBL" id="BAABAV010000001">
    <property type="protein sequence ID" value="GAA4267980.1"/>
    <property type="molecule type" value="Genomic_DNA"/>
</dbReference>
<feature type="domain" description="Glycosyl transferase family 1" evidence="2">
    <location>
        <begin position="195"/>
        <end position="346"/>
    </location>
</feature>
<organism evidence="3 4">
    <name type="scientific">Hyunsoonleella aestuarii</name>
    <dbReference type="NCBI Taxonomy" id="912802"/>
    <lineage>
        <taxon>Bacteria</taxon>
        <taxon>Pseudomonadati</taxon>
        <taxon>Bacteroidota</taxon>
        <taxon>Flavobacteriia</taxon>
        <taxon>Flavobacteriales</taxon>
        <taxon>Flavobacteriaceae</taxon>
    </lineage>
</organism>
<keyword evidence="1" id="KW-0472">Membrane</keyword>
<gene>
    <name evidence="3" type="ORF">GCM10022257_00810</name>
</gene>